<keyword evidence="1" id="KW-1133">Transmembrane helix</keyword>
<protein>
    <recommendedName>
        <fullName evidence="5">Transmembrane protein</fullName>
    </recommendedName>
</protein>
<evidence type="ECO:0000313" key="4">
    <source>
        <dbReference type="Proteomes" id="UP001605036"/>
    </source>
</evidence>
<evidence type="ECO:0008006" key="5">
    <source>
        <dbReference type="Google" id="ProtNLM"/>
    </source>
</evidence>
<name>A0ABD1YG37_9MARC</name>
<accession>A0ABD1YG37</accession>
<dbReference type="Proteomes" id="UP001605036">
    <property type="component" value="Unassembled WGS sequence"/>
</dbReference>
<evidence type="ECO:0000313" key="3">
    <source>
        <dbReference type="EMBL" id="KAL2629625.1"/>
    </source>
</evidence>
<gene>
    <name evidence="2" type="ORF">R1flu_008761</name>
    <name evidence="3" type="ORF">R1flu_014311</name>
</gene>
<reference evidence="3 4" key="1">
    <citation type="submission" date="2024-09" db="EMBL/GenBank/DDBJ databases">
        <title>Chromosome-scale assembly of Riccia fluitans.</title>
        <authorList>
            <person name="Paukszto L."/>
            <person name="Sawicki J."/>
            <person name="Karawczyk K."/>
            <person name="Piernik-Szablinska J."/>
            <person name="Szczecinska M."/>
            <person name="Mazdziarz M."/>
        </authorList>
    </citation>
    <scope>NUCLEOTIDE SEQUENCE [LARGE SCALE GENOMIC DNA]</scope>
    <source>
        <strain evidence="3">Rf_01</strain>
        <tissue evidence="3">Aerial parts of the thallus</tissue>
    </source>
</reference>
<feature type="transmembrane region" description="Helical" evidence="1">
    <location>
        <begin position="50"/>
        <end position="70"/>
    </location>
</feature>
<feature type="transmembrane region" description="Helical" evidence="1">
    <location>
        <begin position="20"/>
        <end position="43"/>
    </location>
</feature>
<proteinExistence type="predicted"/>
<keyword evidence="4" id="KW-1185">Reference proteome</keyword>
<dbReference type="AlphaFoldDB" id="A0ABD1YG37"/>
<evidence type="ECO:0000313" key="2">
    <source>
        <dbReference type="EMBL" id="KAL2602999.1"/>
    </source>
</evidence>
<evidence type="ECO:0000256" key="1">
    <source>
        <dbReference type="SAM" id="Phobius"/>
    </source>
</evidence>
<sequence>MGDDNELQCAMGCCMCWGAWGGFAAGVLFIVFGIFALVAAGPFGDKSTTLGIVLVVLGATGVGSVAGYLFCGLPCFCIGFCIDKAMDAESEV</sequence>
<comment type="caution">
    <text evidence="3">The sequence shown here is derived from an EMBL/GenBank/DDBJ whole genome shotgun (WGS) entry which is preliminary data.</text>
</comment>
<dbReference type="EMBL" id="JBHFFA010000004">
    <property type="protein sequence ID" value="KAL2629625.1"/>
    <property type="molecule type" value="Genomic_DNA"/>
</dbReference>
<dbReference type="EMBL" id="JBHFFA010000135">
    <property type="protein sequence ID" value="KAL2602999.1"/>
    <property type="molecule type" value="Genomic_DNA"/>
</dbReference>
<organism evidence="3 4">
    <name type="scientific">Riccia fluitans</name>
    <dbReference type="NCBI Taxonomy" id="41844"/>
    <lineage>
        <taxon>Eukaryota</taxon>
        <taxon>Viridiplantae</taxon>
        <taxon>Streptophyta</taxon>
        <taxon>Embryophyta</taxon>
        <taxon>Marchantiophyta</taxon>
        <taxon>Marchantiopsida</taxon>
        <taxon>Marchantiidae</taxon>
        <taxon>Marchantiales</taxon>
        <taxon>Ricciaceae</taxon>
        <taxon>Riccia</taxon>
    </lineage>
</organism>
<keyword evidence="1" id="KW-0472">Membrane</keyword>
<keyword evidence="1" id="KW-0812">Transmembrane</keyword>